<name>A0A919JAT6_9ACTN</name>
<evidence type="ECO:0000313" key="2">
    <source>
        <dbReference type="Proteomes" id="UP000598174"/>
    </source>
</evidence>
<accession>A0A919JAT6</accession>
<dbReference type="Proteomes" id="UP000598174">
    <property type="component" value="Unassembled WGS sequence"/>
</dbReference>
<evidence type="ECO:0000313" key="1">
    <source>
        <dbReference type="EMBL" id="GIE16432.1"/>
    </source>
</evidence>
<protein>
    <submittedName>
        <fullName evidence="1">Uncharacterized protein</fullName>
    </submittedName>
</protein>
<proteinExistence type="predicted"/>
<comment type="caution">
    <text evidence="1">The sequence shown here is derived from an EMBL/GenBank/DDBJ whole genome shotgun (WGS) entry which is preliminary data.</text>
</comment>
<keyword evidence="2" id="KW-1185">Reference proteome</keyword>
<reference evidence="1" key="1">
    <citation type="submission" date="2021-01" db="EMBL/GenBank/DDBJ databases">
        <title>Whole genome shotgun sequence of Actinoplanes ferrugineus NBRC 15555.</title>
        <authorList>
            <person name="Komaki H."/>
            <person name="Tamura T."/>
        </authorList>
    </citation>
    <scope>NUCLEOTIDE SEQUENCE</scope>
    <source>
        <strain evidence="1">NBRC 15555</strain>
    </source>
</reference>
<dbReference type="AlphaFoldDB" id="A0A919JAT6"/>
<organism evidence="1 2">
    <name type="scientific">Paractinoplanes ferrugineus</name>
    <dbReference type="NCBI Taxonomy" id="113564"/>
    <lineage>
        <taxon>Bacteria</taxon>
        <taxon>Bacillati</taxon>
        <taxon>Actinomycetota</taxon>
        <taxon>Actinomycetes</taxon>
        <taxon>Micromonosporales</taxon>
        <taxon>Micromonosporaceae</taxon>
        <taxon>Paractinoplanes</taxon>
    </lineage>
</organism>
<sequence length="101" mass="11634">MTDDRLVVHRFEPYADHLAFVVSDGKLTVTGATELPDEVEPLPLPPGRYRVRVVYMPTPRRPKKYDPEDEGDHIEYHFSMWPVSQEAGVRVIKQGPSPWAY</sequence>
<dbReference type="EMBL" id="BOMM01000085">
    <property type="protein sequence ID" value="GIE16432.1"/>
    <property type="molecule type" value="Genomic_DNA"/>
</dbReference>
<dbReference type="RefSeq" id="WP_203822769.1">
    <property type="nucleotide sequence ID" value="NZ_BAAABP010000059.1"/>
</dbReference>
<gene>
    <name evidence="1" type="ORF">Afe05nite_82720</name>
</gene>